<dbReference type="RefSeq" id="WP_169800471.1">
    <property type="nucleotide sequence ID" value="NZ_JARTFS010000013.1"/>
</dbReference>
<evidence type="ECO:0000313" key="2">
    <source>
        <dbReference type="EMBL" id="MED4402942.1"/>
    </source>
</evidence>
<name>A0ABU6P0Q6_9BACI</name>
<evidence type="ECO:0000256" key="1">
    <source>
        <dbReference type="SAM" id="MobiDB-lite"/>
    </source>
</evidence>
<feature type="region of interest" description="Disordered" evidence="1">
    <location>
        <begin position="34"/>
        <end position="53"/>
    </location>
</feature>
<dbReference type="Proteomes" id="UP001342826">
    <property type="component" value="Unassembled WGS sequence"/>
</dbReference>
<dbReference type="GeneID" id="301143543"/>
<protein>
    <recommendedName>
        <fullName evidence="4">YfhE family protein</fullName>
    </recommendedName>
</protein>
<evidence type="ECO:0008006" key="4">
    <source>
        <dbReference type="Google" id="ProtNLM"/>
    </source>
</evidence>
<keyword evidence="3" id="KW-1185">Reference proteome</keyword>
<feature type="compositionally biased region" description="Basic and acidic residues" evidence="1">
    <location>
        <begin position="1"/>
        <end position="11"/>
    </location>
</feature>
<reference evidence="2 3" key="1">
    <citation type="submission" date="2023-03" db="EMBL/GenBank/DDBJ databases">
        <title>Bacillus Genome Sequencing.</title>
        <authorList>
            <person name="Dunlap C."/>
        </authorList>
    </citation>
    <scope>NUCLEOTIDE SEQUENCE [LARGE SCALE GENOMIC DNA]</scope>
    <source>
        <strain evidence="2 3">NRS-1717</strain>
    </source>
</reference>
<organism evidence="2 3">
    <name type="scientific">Metabacillus fastidiosus</name>
    <dbReference type="NCBI Taxonomy" id="1458"/>
    <lineage>
        <taxon>Bacteria</taxon>
        <taxon>Bacillati</taxon>
        <taxon>Bacillota</taxon>
        <taxon>Bacilli</taxon>
        <taxon>Bacillales</taxon>
        <taxon>Bacillaceae</taxon>
        <taxon>Metabacillus</taxon>
    </lineage>
</organism>
<sequence>MRNHNKDKQFQTDHQYTMPDALKQKRDYHYRVGYEASTNNNTDPSHSEKGKRT</sequence>
<dbReference type="EMBL" id="JARTFS010000013">
    <property type="protein sequence ID" value="MED4402942.1"/>
    <property type="molecule type" value="Genomic_DNA"/>
</dbReference>
<evidence type="ECO:0000313" key="3">
    <source>
        <dbReference type="Proteomes" id="UP001342826"/>
    </source>
</evidence>
<accession>A0ABU6P0Q6</accession>
<proteinExistence type="predicted"/>
<gene>
    <name evidence="2" type="ORF">P9271_16680</name>
</gene>
<comment type="caution">
    <text evidence="2">The sequence shown here is derived from an EMBL/GenBank/DDBJ whole genome shotgun (WGS) entry which is preliminary data.</text>
</comment>
<feature type="region of interest" description="Disordered" evidence="1">
    <location>
        <begin position="1"/>
        <end position="22"/>
    </location>
</feature>